<evidence type="ECO:0000256" key="11">
    <source>
        <dbReference type="ARBA" id="ARBA00023098"/>
    </source>
</evidence>
<dbReference type="AlphaFoldDB" id="A0A2Z5X872"/>
<feature type="transmembrane region" description="Helical" evidence="16">
    <location>
        <begin position="21"/>
        <end position="40"/>
    </location>
</feature>
<evidence type="ECO:0000256" key="8">
    <source>
        <dbReference type="ARBA" id="ARBA00022692"/>
    </source>
</evidence>
<gene>
    <name evidence="17" type="primary">PLMT</name>
</gene>
<evidence type="ECO:0000256" key="16">
    <source>
        <dbReference type="SAM" id="Phobius"/>
    </source>
</evidence>
<feature type="transmembrane region" description="Helical" evidence="16">
    <location>
        <begin position="144"/>
        <end position="161"/>
    </location>
</feature>
<evidence type="ECO:0000256" key="3">
    <source>
        <dbReference type="ARBA" id="ARBA00005189"/>
    </source>
</evidence>
<reference evidence="17" key="1">
    <citation type="journal article" date="2018" name="J. Mol. Evol.">
        <title>Evolution of the Phosphatidylcholine Biosynthesis Pathways in Green Algae: Combinatorial Diversity of Methyltransferases.</title>
        <authorList>
            <person name="Hirashima T."/>
            <person name="Toyoshima M."/>
            <person name="Moriyama T."/>
            <person name="Sato N."/>
        </authorList>
    </citation>
    <scope>NUCLEOTIDE SEQUENCE</scope>
</reference>
<proteinExistence type="evidence at transcript level"/>
<evidence type="ECO:0000256" key="15">
    <source>
        <dbReference type="ARBA" id="ARBA00034137"/>
    </source>
</evidence>
<comment type="pathway">
    <text evidence="2">Phospholipid metabolism; phosphatidylcholine biosynthesis.</text>
</comment>
<keyword evidence="12 16" id="KW-0472">Membrane</keyword>
<dbReference type="GO" id="GO:0005789">
    <property type="term" value="C:endoplasmic reticulum membrane"/>
    <property type="evidence" value="ECO:0007669"/>
    <property type="project" value="UniProtKB-SubCell"/>
</dbReference>
<keyword evidence="11" id="KW-0443">Lipid metabolism</keyword>
<evidence type="ECO:0000256" key="5">
    <source>
        <dbReference type="ARBA" id="ARBA00022603"/>
    </source>
</evidence>
<evidence type="ECO:0000313" key="17">
    <source>
        <dbReference type="EMBL" id="BBC28425.1"/>
    </source>
</evidence>
<evidence type="ECO:0000256" key="6">
    <source>
        <dbReference type="ARBA" id="ARBA00022679"/>
    </source>
</evidence>
<keyword evidence="7" id="KW-0949">S-adenosyl-L-methionine</keyword>
<keyword evidence="4" id="KW-0444">Lipid biosynthesis</keyword>
<dbReference type="UniPathway" id="UPA00753"/>
<dbReference type="GO" id="GO:0032259">
    <property type="term" value="P:methylation"/>
    <property type="evidence" value="ECO:0007669"/>
    <property type="project" value="UniProtKB-KW"/>
</dbReference>
<feature type="transmembrane region" description="Helical" evidence="16">
    <location>
        <begin position="52"/>
        <end position="75"/>
    </location>
</feature>
<evidence type="ECO:0000256" key="14">
    <source>
        <dbReference type="ARBA" id="ARBA00023264"/>
    </source>
</evidence>
<evidence type="ECO:0000256" key="4">
    <source>
        <dbReference type="ARBA" id="ARBA00022516"/>
    </source>
</evidence>
<organism evidence="17">
    <name type="scientific">Chlamydomonas asymmetrica</name>
    <dbReference type="NCBI Taxonomy" id="51683"/>
    <lineage>
        <taxon>Eukaryota</taxon>
        <taxon>Viridiplantae</taxon>
        <taxon>Chlorophyta</taxon>
        <taxon>core chlorophytes</taxon>
        <taxon>Chlorophyceae</taxon>
        <taxon>CS clade</taxon>
        <taxon>Chlamydomonadales</taxon>
        <taxon>Chlamydomonadaceae</taxon>
        <taxon>Chlamydomonas</taxon>
    </lineage>
</organism>
<dbReference type="EMBL" id="LC228967">
    <property type="protein sequence ID" value="BBC28425.1"/>
    <property type="molecule type" value="mRNA"/>
</dbReference>
<evidence type="ECO:0000256" key="1">
    <source>
        <dbReference type="ARBA" id="ARBA00004477"/>
    </source>
</evidence>
<evidence type="ECO:0000256" key="12">
    <source>
        <dbReference type="ARBA" id="ARBA00023136"/>
    </source>
</evidence>
<keyword evidence="13" id="KW-0594">Phospholipid biosynthesis</keyword>
<evidence type="ECO:0000256" key="13">
    <source>
        <dbReference type="ARBA" id="ARBA00023209"/>
    </source>
</evidence>
<keyword evidence="5 17" id="KW-0489">Methyltransferase</keyword>
<dbReference type="PANTHER" id="PTHR15458:SF5">
    <property type="entry name" value="PHOSPHATIDYLETHANOLAMINE N-METHYLTRANSFERASE"/>
    <property type="match status" value="1"/>
</dbReference>
<comment type="subcellular location">
    <subcellularLocation>
        <location evidence="1">Endoplasmic reticulum membrane</location>
        <topology evidence="1">Multi-pass membrane protein</topology>
    </subcellularLocation>
</comment>
<keyword evidence="6 17" id="KW-0808">Transferase</keyword>
<dbReference type="GO" id="GO:0006656">
    <property type="term" value="P:phosphatidylcholine biosynthetic process"/>
    <property type="evidence" value="ECO:0007669"/>
    <property type="project" value="UniProtKB-UniPathway"/>
</dbReference>
<evidence type="ECO:0000256" key="2">
    <source>
        <dbReference type="ARBA" id="ARBA00004969"/>
    </source>
</evidence>
<dbReference type="Pfam" id="PF04191">
    <property type="entry name" value="PEMT"/>
    <property type="match status" value="1"/>
</dbReference>
<protein>
    <recommendedName>
        <fullName evidence="15">phosphatidyl-N-methylethanolamine N-methyltransferase</fullName>
        <ecNumber evidence="15">2.1.1.71</ecNumber>
    </recommendedName>
</protein>
<keyword evidence="9" id="KW-0256">Endoplasmic reticulum</keyword>
<evidence type="ECO:0000256" key="7">
    <source>
        <dbReference type="ARBA" id="ARBA00022691"/>
    </source>
</evidence>
<sequence>MPTMEFCRQLDAVPQELAMRLLFPLLALPHFLYAFIWFNPKAWTSMFGKRSVGAFAVCGALGKVIQFGAVVLWLWSARASGLCFDLKQISLPQFLGAVLLGAFGQQLNIGIFKAIGTAGVYYGFKLGAKVPWVEGYPFNVVPHPQYVGSVATIWAAAILVLGQLPHGWWVVPAFWMCLYIVSAVQEDNL</sequence>
<evidence type="ECO:0000256" key="9">
    <source>
        <dbReference type="ARBA" id="ARBA00022824"/>
    </source>
</evidence>
<accession>A0A2Z5X872</accession>
<dbReference type="PANTHER" id="PTHR15458">
    <property type="entry name" value="PHOSPHATIDYLETHANOLAMINE N-METHYLTRANSFERASE"/>
    <property type="match status" value="1"/>
</dbReference>
<comment type="pathway">
    <text evidence="3">Lipid metabolism.</text>
</comment>
<feature type="transmembrane region" description="Helical" evidence="16">
    <location>
        <begin position="95"/>
        <end position="124"/>
    </location>
</feature>
<evidence type="ECO:0000256" key="10">
    <source>
        <dbReference type="ARBA" id="ARBA00022989"/>
    </source>
</evidence>
<keyword evidence="14" id="KW-1208">Phospholipid metabolism</keyword>
<keyword evidence="10 16" id="KW-1133">Transmembrane helix</keyword>
<dbReference type="InterPro" id="IPR007318">
    <property type="entry name" value="Phopholipid_MeTrfase"/>
</dbReference>
<dbReference type="GO" id="GO:0000773">
    <property type="term" value="F:phosphatidyl-N-methylethanolamine N-methyltransferase activity"/>
    <property type="evidence" value="ECO:0007669"/>
    <property type="project" value="UniProtKB-EC"/>
</dbReference>
<dbReference type="InterPro" id="IPR024960">
    <property type="entry name" value="PEMT/MFAP"/>
</dbReference>
<keyword evidence="8 16" id="KW-0812">Transmembrane</keyword>
<name>A0A2Z5X872_9CHLO</name>
<dbReference type="EC" id="2.1.1.71" evidence="15"/>